<name>A0ABV1W269_9ACTN</name>
<dbReference type="Pfam" id="PF19746">
    <property type="entry name" value="DUF6233"/>
    <property type="match status" value="1"/>
</dbReference>
<sequence>RGEQARPPVPDWILEGGLNRDAPPVAVHVGGCHMAGKRCKGVPRDVALRALAEGVEACGHCRPDAELGFIDG</sequence>
<dbReference type="InterPro" id="IPR046200">
    <property type="entry name" value="DUF6233"/>
</dbReference>
<reference evidence="1 2" key="1">
    <citation type="submission" date="2024-06" db="EMBL/GenBank/DDBJ databases">
        <title>The Natural Products Discovery Center: Release of the First 8490 Sequenced Strains for Exploring Actinobacteria Biosynthetic Diversity.</title>
        <authorList>
            <person name="Kalkreuter E."/>
            <person name="Kautsar S.A."/>
            <person name="Yang D."/>
            <person name="Bader C.D."/>
            <person name="Teijaro C.N."/>
            <person name="Fluegel L."/>
            <person name="Davis C.M."/>
            <person name="Simpson J.R."/>
            <person name="Lauterbach L."/>
            <person name="Steele A.D."/>
            <person name="Gui C."/>
            <person name="Meng S."/>
            <person name="Li G."/>
            <person name="Viehrig K."/>
            <person name="Ye F."/>
            <person name="Su P."/>
            <person name="Kiefer A.F."/>
            <person name="Nichols A."/>
            <person name="Cepeda A.J."/>
            <person name="Yan W."/>
            <person name="Fan B."/>
            <person name="Jiang Y."/>
            <person name="Adhikari A."/>
            <person name="Zheng C.-J."/>
            <person name="Schuster L."/>
            <person name="Cowan T.M."/>
            <person name="Smanski M.J."/>
            <person name="Chevrette M.G."/>
            <person name="De Carvalho L.P.S."/>
            <person name="Shen B."/>
        </authorList>
    </citation>
    <scope>NUCLEOTIDE SEQUENCE [LARGE SCALE GENOMIC DNA]</scope>
    <source>
        <strain evidence="1 2">NPDC000634</strain>
    </source>
</reference>
<organism evidence="1 2">
    <name type="scientific">Streptomyces carpinensis</name>
    <dbReference type="NCBI Taxonomy" id="66369"/>
    <lineage>
        <taxon>Bacteria</taxon>
        <taxon>Bacillati</taxon>
        <taxon>Actinomycetota</taxon>
        <taxon>Actinomycetes</taxon>
        <taxon>Kitasatosporales</taxon>
        <taxon>Streptomycetaceae</taxon>
        <taxon>Streptomyces</taxon>
    </lineage>
</organism>
<protein>
    <submittedName>
        <fullName evidence="1">DUF6233 domain-containing protein</fullName>
    </submittedName>
</protein>
<dbReference type="EMBL" id="JBEPCU010000216">
    <property type="protein sequence ID" value="MER6978287.1"/>
    <property type="molecule type" value="Genomic_DNA"/>
</dbReference>
<dbReference type="Proteomes" id="UP001458415">
    <property type="component" value="Unassembled WGS sequence"/>
</dbReference>
<comment type="caution">
    <text evidence="1">The sequence shown here is derived from an EMBL/GenBank/DDBJ whole genome shotgun (WGS) entry which is preliminary data.</text>
</comment>
<feature type="non-terminal residue" evidence="1">
    <location>
        <position position="1"/>
    </location>
</feature>
<accession>A0ABV1W269</accession>
<proteinExistence type="predicted"/>
<keyword evidence="2" id="KW-1185">Reference proteome</keyword>
<evidence type="ECO:0000313" key="2">
    <source>
        <dbReference type="Proteomes" id="UP001458415"/>
    </source>
</evidence>
<evidence type="ECO:0000313" key="1">
    <source>
        <dbReference type="EMBL" id="MER6978287.1"/>
    </source>
</evidence>
<gene>
    <name evidence="1" type="ORF">ABT317_15045</name>
</gene>